<evidence type="ECO:0000259" key="3">
    <source>
        <dbReference type="PROSITE" id="PS51084"/>
    </source>
</evidence>
<dbReference type="EMBL" id="MFLV01000023">
    <property type="protein sequence ID" value="OGG71411.1"/>
    <property type="molecule type" value="Genomic_DNA"/>
</dbReference>
<proteinExistence type="predicted"/>
<dbReference type="PANTHER" id="PTHR46648:SF1">
    <property type="entry name" value="ADENOSINE 5'-MONOPHOSPHORAMIDASE HNT1"/>
    <property type="match status" value="1"/>
</dbReference>
<dbReference type="InterPro" id="IPR036265">
    <property type="entry name" value="HIT-like_sf"/>
</dbReference>
<sequence length="122" mass="14006">MEQDCVFCKITRGEIPSIKIYEDADYLAFMDIRPRAPGHALVIPKQHYRWVWDVPDIGTYFEKARDVARAIQKAFSTDMVHSKVEGEEVHHAHIWLYPDPKNTLGNKDNLVGNAEKIRTALG</sequence>
<dbReference type="InterPro" id="IPR001310">
    <property type="entry name" value="Histidine_triad_HIT"/>
</dbReference>
<dbReference type="Pfam" id="PF01230">
    <property type="entry name" value="HIT"/>
    <property type="match status" value="1"/>
</dbReference>
<reference evidence="4 5" key="1">
    <citation type="journal article" date="2016" name="Nat. Commun.">
        <title>Thousands of microbial genomes shed light on interconnected biogeochemical processes in an aquifer system.</title>
        <authorList>
            <person name="Anantharaman K."/>
            <person name="Brown C.T."/>
            <person name="Hug L.A."/>
            <person name="Sharon I."/>
            <person name="Castelle C.J."/>
            <person name="Probst A.J."/>
            <person name="Thomas B.C."/>
            <person name="Singh A."/>
            <person name="Wilkins M.J."/>
            <person name="Karaoz U."/>
            <person name="Brodie E.L."/>
            <person name="Williams K.H."/>
            <person name="Hubbard S.S."/>
            <person name="Banfield J.F."/>
        </authorList>
    </citation>
    <scope>NUCLEOTIDE SEQUENCE [LARGE SCALE GENOMIC DNA]</scope>
</reference>
<dbReference type="AlphaFoldDB" id="A0A1F6ECN1"/>
<comment type="caution">
    <text evidence="4">The sequence shown here is derived from an EMBL/GenBank/DDBJ whole genome shotgun (WGS) entry which is preliminary data.</text>
</comment>
<dbReference type="STRING" id="1798508.A3A35_01560"/>
<evidence type="ECO:0000313" key="4">
    <source>
        <dbReference type="EMBL" id="OGG71411.1"/>
    </source>
</evidence>
<dbReference type="GO" id="GO:0003824">
    <property type="term" value="F:catalytic activity"/>
    <property type="evidence" value="ECO:0007669"/>
    <property type="project" value="InterPro"/>
</dbReference>
<comment type="caution">
    <text evidence="2">Lacks conserved residue(s) required for the propagation of feature annotation.</text>
</comment>
<evidence type="ECO:0000256" key="2">
    <source>
        <dbReference type="PROSITE-ProRule" id="PRU00464"/>
    </source>
</evidence>
<feature type="domain" description="HIT" evidence="3">
    <location>
        <begin position="6"/>
        <end position="109"/>
    </location>
</feature>
<gene>
    <name evidence="4" type="ORF">A3A35_01560</name>
</gene>
<name>A0A1F6ECN1_9BACT</name>
<dbReference type="GO" id="GO:0009117">
    <property type="term" value="P:nucleotide metabolic process"/>
    <property type="evidence" value="ECO:0007669"/>
    <property type="project" value="TreeGrafter"/>
</dbReference>
<dbReference type="InterPro" id="IPR011146">
    <property type="entry name" value="HIT-like"/>
</dbReference>
<dbReference type="Gene3D" id="3.30.428.10">
    <property type="entry name" value="HIT-like"/>
    <property type="match status" value="1"/>
</dbReference>
<dbReference type="Proteomes" id="UP000179115">
    <property type="component" value="Unassembled WGS sequence"/>
</dbReference>
<evidence type="ECO:0000313" key="5">
    <source>
        <dbReference type="Proteomes" id="UP000179115"/>
    </source>
</evidence>
<dbReference type="PANTHER" id="PTHR46648">
    <property type="entry name" value="HIT FAMILY PROTEIN 1"/>
    <property type="match status" value="1"/>
</dbReference>
<organism evidence="4 5">
    <name type="scientific">Candidatus Kaiserbacteria bacterium RIFCSPLOWO2_01_FULL_51_21</name>
    <dbReference type="NCBI Taxonomy" id="1798508"/>
    <lineage>
        <taxon>Bacteria</taxon>
        <taxon>Candidatus Kaiseribacteriota</taxon>
    </lineage>
</organism>
<accession>A0A1F6ECN1</accession>
<dbReference type="SUPFAM" id="SSF54197">
    <property type="entry name" value="HIT-like"/>
    <property type="match status" value="1"/>
</dbReference>
<dbReference type="PROSITE" id="PS51084">
    <property type="entry name" value="HIT_2"/>
    <property type="match status" value="1"/>
</dbReference>
<dbReference type="PRINTS" id="PR00332">
    <property type="entry name" value="HISTRIAD"/>
</dbReference>
<feature type="active site" description="Tele-AMP-histidine intermediate" evidence="1">
    <location>
        <position position="93"/>
    </location>
</feature>
<evidence type="ECO:0000256" key="1">
    <source>
        <dbReference type="PIRSR" id="PIRSR601310-1"/>
    </source>
</evidence>
<protein>
    <recommendedName>
        <fullName evidence="3">HIT domain-containing protein</fullName>
    </recommendedName>
</protein>